<dbReference type="Proteomes" id="UP001460270">
    <property type="component" value="Unassembled WGS sequence"/>
</dbReference>
<comment type="caution">
    <text evidence="1">The sequence shown here is derived from an EMBL/GenBank/DDBJ whole genome shotgun (WGS) entry which is preliminary data.</text>
</comment>
<reference evidence="2" key="1">
    <citation type="submission" date="2024-04" db="EMBL/GenBank/DDBJ databases">
        <title>Salinicola lusitanus LLJ914,a marine bacterium isolated from the Okinawa Trough.</title>
        <authorList>
            <person name="Li J."/>
        </authorList>
    </citation>
    <scope>NUCLEOTIDE SEQUENCE [LARGE SCALE GENOMIC DNA]</scope>
</reference>
<protein>
    <submittedName>
        <fullName evidence="1">Uncharacterized protein</fullName>
    </submittedName>
</protein>
<keyword evidence="2" id="KW-1185">Reference proteome</keyword>
<name>A0AAW0MJQ3_9GOBI</name>
<dbReference type="AlphaFoldDB" id="A0AAW0MJQ3"/>
<gene>
    <name evidence="1" type="ORF">WMY93_031972</name>
</gene>
<evidence type="ECO:0000313" key="1">
    <source>
        <dbReference type="EMBL" id="KAK7877322.1"/>
    </source>
</evidence>
<dbReference type="EMBL" id="JBBPFD010000702">
    <property type="protein sequence ID" value="KAK7877322.1"/>
    <property type="molecule type" value="Genomic_DNA"/>
</dbReference>
<accession>A0AAW0MJQ3</accession>
<organism evidence="1 2">
    <name type="scientific">Mugilogobius chulae</name>
    <name type="common">yellowstripe goby</name>
    <dbReference type="NCBI Taxonomy" id="88201"/>
    <lineage>
        <taxon>Eukaryota</taxon>
        <taxon>Metazoa</taxon>
        <taxon>Chordata</taxon>
        <taxon>Craniata</taxon>
        <taxon>Vertebrata</taxon>
        <taxon>Euteleostomi</taxon>
        <taxon>Actinopterygii</taxon>
        <taxon>Neopterygii</taxon>
        <taxon>Teleostei</taxon>
        <taxon>Neoteleostei</taxon>
        <taxon>Acanthomorphata</taxon>
        <taxon>Gobiaria</taxon>
        <taxon>Gobiiformes</taxon>
        <taxon>Gobioidei</taxon>
        <taxon>Gobiidae</taxon>
        <taxon>Gobionellinae</taxon>
        <taxon>Mugilogobius</taxon>
    </lineage>
</organism>
<proteinExistence type="predicted"/>
<evidence type="ECO:0000313" key="2">
    <source>
        <dbReference type="Proteomes" id="UP001460270"/>
    </source>
</evidence>
<sequence length="194" mass="21869">MYRISLCSGKHSEVRLARRLTGGGANGGVWGRGQGKVHKPEGLLQTHADDANTALITDKRESVSVSWCYDLRPPPATYDLRPRPGTAAQIKALESPTVTFVEWNRNQGKLRSRGQLRPLSVYSGPWRKLMTRLSLLTRTNIIAFSPSRFSTNRNVGSEDVRLSLSEIYREDLPLRFVLRRETAENYDTDGTRLL</sequence>